<keyword evidence="5 6" id="KW-0472">Membrane</keyword>
<feature type="transmembrane region" description="Helical" evidence="6">
    <location>
        <begin position="264"/>
        <end position="283"/>
    </location>
</feature>
<gene>
    <name evidence="7" type="ORF">GGQ54_001026</name>
</gene>
<feature type="transmembrane region" description="Helical" evidence="6">
    <location>
        <begin position="347"/>
        <end position="367"/>
    </location>
</feature>
<evidence type="ECO:0000256" key="1">
    <source>
        <dbReference type="ARBA" id="ARBA00004651"/>
    </source>
</evidence>
<keyword evidence="3 6" id="KW-0812">Transmembrane</keyword>
<keyword evidence="2" id="KW-1003">Cell membrane</keyword>
<keyword evidence="4 6" id="KW-1133">Transmembrane helix</keyword>
<feature type="transmembrane region" description="Helical" evidence="6">
    <location>
        <begin position="167"/>
        <end position="187"/>
    </location>
</feature>
<evidence type="ECO:0000256" key="2">
    <source>
        <dbReference type="ARBA" id="ARBA00022475"/>
    </source>
</evidence>
<feature type="transmembrane region" description="Helical" evidence="6">
    <location>
        <begin position="580"/>
        <end position="601"/>
    </location>
</feature>
<feature type="transmembrane region" description="Helical" evidence="6">
    <location>
        <begin position="99"/>
        <end position="121"/>
    </location>
</feature>
<feature type="transmembrane region" description="Helical" evidence="6">
    <location>
        <begin position="141"/>
        <end position="160"/>
    </location>
</feature>
<evidence type="ECO:0000313" key="8">
    <source>
        <dbReference type="Proteomes" id="UP000527616"/>
    </source>
</evidence>
<dbReference type="Proteomes" id="UP000527616">
    <property type="component" value="Unassembled WGS sequence"/>
</dbReference>
<feature type="transmembrane region" description="Helical" evidence="6">
    <location>
        <begin position="199"/>
        <end position="218"/>
    </location>
</feature>
<reference evidence="7 8" key="1">
    <citation type="submission" date="2020-07" db="EMBL/GenBank/DDBJ databases">
        <title>Sequencing the genomes of 1000 actinobacteria strains.</title>
        <authorList>
            <person name="Klenk H.-P."/>
        </authorList>
    </citation>
    <scope>NUCLEOTIDE SEQUENCE [LARGE SCALE GENOMIC DNA]</scope>
    <source>
        <strain evidence="7 8">DSM 103164</strain>
    </source>
</reference>
<dbReference type="RefSeq" id="WP_179444421.1">
    <property type="nucleotide sequence ID" value="NZ_JACBZS010000001.1"/>
</dbReference>
<dbReference type="EMBL" id="JACBZS010000001">
    <property type="protein sequence ID" value="NYI70466.1"/>
    <property type="molecule type" value="Genomic_DNA"/>
</dbReference>
<evidence type="ECO:0000313" key="7">
    <source>
        <dbReference type="EMBL" id="NYI70466.1"/>
    </source>
</evidence>
<feature type="transmembrane region" description="Helical" evidence="6">
    <location>
        <begin position="230"/>
        <end position="252"/>
    </location>
</feature>
<evidence type="ECO:0000256" key="3">
    <source>
        <dbReference type="ARBA" id="ARBA00022692"/>
    </source>
</evidence>
<evidence type="ECO:0000256" key="5">
    <source>
        <dbReference type="ARBA" id="ARBA00023136"/>
    </source>
</evidence>
<feature type="transmembrane region" description="Helical" evidence="6">
    <location>
        <begin position="410"/>
        <end position="436"/>
    </location>
</feature>
<feature type="transmembrane region" description="Helical" evidence="6">
    <location>
        <begin position="501"/>
        <end position="518"/>
    </location>
</feature>
<dbReference type="Pfam" id="PF09678">
    <property type="entry name" value="Caa3_CtaG"/>
    <property type="match status" value="1"/>
</dbReference>
<feature type="transmembrane region" description="Helical" evidence="6">
    <location>
        <begin position="46"/>
        <end position="72"/>
    </location>
</feature>
<feature type="transmembrane region" description="Helical" evidence="6">
    <location>
        <begin position="7"/>
        <end position="26"/>
    </location>
</feature>
<feature type="transmembrane region" description="Helical" evidence="6">
    <location>
        <begin position="457"/>
        <end position="481"/>
    </location>
</feature>
<dbReference type="InterPro" id="IPR019108">
    <property type="entry name" value="Caa3_assmbl_CtaG-rel"/>
</dbReference>
<name>A0A7Z0D7R4_9ACTN</name>
<feature type="transmembrane region" description="Helical" evidence="6">
    <location>
        <begin position="290"/>
        <end position="311"/>
    </location>
</feature>
<keyword evidence="8" id="KW-1185">Reference proteome</keyword>
<feature type="transmembrane region" description="Helical" evidence="6">
    <location>
        <begin position="530"/>
        <end position="560"/>
    </location>
</feature>
<accession>A0A7Z0D7R4</accession>
<organism evidence="7 8">
    <name type="scientific">Naumannella cuiyingiana</name>
    <dbReference type="NCBI Taxonomy" id="1347891"/>
    <lineage>
        <taxon>Bacteria</taxon>
        <taxon>Bacillati</taxon>
        <taxon>Actinomycetota</taxon>
        <taxon>Actinomycetes</taxon>
        <taxon>Propionibacteriales</taxon>
        <taxon>Propionibacteriaceae</taxon>
        <taxon>Naumannella</taxon>
    </lineage>
</organism>
<sequence length="646" mass="69814">MPESARPIGWPALLGAALIAGLGVWLRQSEPPLDGFTEQELFTQVGAAAFGLLALVCALGTTGSLLEVALFWRRPARSETGARWALSDADAYRLRRAGIWALGWGLVALVQTPFAGANGLGVPVRYALADPGSFLAATQTTPTWLFTALAALGLGAACLFARSWPAALAGTGVALALSLPTVVTAQVSVGRDHDLATDAAIIGTPALALLLGTLWAYLRRGDDDPAAARRVRRIVIIAGLVALACRVGVLIFELAGTAPWQSRYGMVALGLVALLAVLVIICWRPTLTRARAALGIGTLVLGAQVALLALFPPRFRVPQSPQDNYLGYEVPTGPALPDLLTPGRPNLLLASVAAFAIVAYLIGYARLRRRGDAWPLVRPISWTAGWLIVGFLATSQVWQYGSTSFRYHMIVHMTLNVIAPVLLVLGGPLTLCLRLWRPAAAGALGSPRDAAESIMGWRVLHVLAHPLLVWLLFVGSFYLIYFSSLFELGMRFHWAHQLMTFHFLLVGFWFYAVVIGVDQPPRSLPHIARLGYVFAAMPFHAFYAVIVMGASVLIGANYFLSLELAWAPDLATDQEVGGQIAWAIGEIPLLAVVIILLAQWFRTDRREARRRDRAMDAGHDDAYQEYQKMLAALAEQDARTDQRGGS</sequence>
<dbReference type="GO" id="GO:0005886">
    <property type="term" value="C:plasma membrane"/>
    <property type="evidence" value="ECO:0007669"/>
    <property type="project" value="UniProtKB-SubCell"/>
</dbReference>
<evidence type="ECO:0000256" key="6">
    <source>
        <dbReference type="SAM" id="Phobius"/>
    </source>
</evidence>
<protein>
    <submittedName>
        <fullName evidence="7">Putative copper resistance protein D</fullName>
    </submittedName>
</protein>
<dbReference type="AlphaFoldDB" id="A0A7Z0D7R4"/>
<comment type="subcellular location">
    <subcellularLocation>
        <location evidence="1">Cell membrane</location>
        <topology evidence="1">Multi-pass membrane protein</topology>
    </subcellularLocation>
</comment>
<evidence type="ECO:0000256" key="4">
    <source>
        <dbReference type="ARBA" id="ARBA00022989"/>
    </source>
</evidence>
<feature type="transmembrane region" description="Helical" evidence="6">
    <location>
        <begin position="379"/>
        <end position="398"/>
    </location>
</feature>
<proteinExistence type="predicted"/>
<comment type="caution">
    <text evidence="7">The sequence shown here is derived from an EMBL/GenBank/DDBJ whole genome shotgun (WGS) entry which is preliminary data.</text>
</comment>